<dbReference type="Gene3D" id="1.20.870.10">
    <property type="entry name" value="Son of sevenless (SoS) protein Chain: S domain 1"/>
    <property type="match status" value="1"/>
</dbReference>
<evidence type="ECO:0000256" key="3">
    <source>
        <dbReference type="SAM" id="MobiDB-lite"/>
    </source>
</evidence>
<dbReference type="CDD" id="cd00882">
    <property type="entry name" value="Ras_like_GTPase"/>
    <property type="match status" value="1"/>
</dbReference>
<organism evidence="6 7">
    <name type="scientific">Sphaerosporella brunnea</name>
    <dbReference type="NCBI Taxonomy" id="1250544"/>
    <lineage>
        <taxon>Eukaryota</taxon>
        <taxon>Fungi</taxon>
        <taxon>Dikarya</taxon>
        <taxon>Ascomycota</taxon>
        <taxon>Pezizomycotina</taxon>
        <taxon>Pezizomycetes</taxon>
        <taxon>Pezizales</taxon>
        <taxon>Pyronemataceae</taxon>
        <taxon>Sphaerosporella</taxon>
    </lineage>
</organism>
<sequence length="825" mass="92123">MSTVRDINIAVVGAAGVGKTTFIERAYDLKAPTRHGEVHSLTLVVDRAPCSVSLVEVDWDRIDFEKEVMKWPRVTDGQRIPFIDGVLLLYDPANPSTCSRVSECLESFDKAQLPVCLVRTKGDVPGGAFEATTTISGADGYERLQTSLTARDSQKKCMAAILALISRRNEKSPRYLNRRRANSSAANSRAASPRPSTGHNRASSEFSSTFLNDRLSDTGSIHGPARLQRPPASVASGQSLNIPGPISSSPLSSADPRKNSTFTAPQITLSSSGQTHSLDIVATNPFSMQQTSSQSSLGDPERPHPYIDTDDDDSTGFKDPDDIPILDREDALDELDEEDKPILNRGWNWDELVNRLLSQPMSRSDMIFVTIFLCFYRKFAAPRELLDAILERFKAIEHEEKFRALRIAIQLRYCNVLHQWVSSHPGDFSNPKTKKQLLAFLDSISTDRSLALLAADMTKLLQAPAEDEDDRWGRTDVDMDRPPSIQSFLTESSPTFPDCTTKAWQLSLDNPSTQLQIPGEKMTPEFDAVSPLTMGSAMGLTISKTEPLPPPSTPVTKPGGQYELFMNISITEVANELTRIDWSEFSRIRPRDLVRHINVSAECRENSPSLAPVNNMISHFNHVAYWVASVILEKPKPKHRAKALEKFMEIAWTLRHMNNYNSLGAIIAGINGTAIHRLNQTRELVNPEINKKFMRLELLMGTHKSHSKYRLAWENTTSERIPFLPLHRRDLVSAEEGNKTLLQDGEKINWSKFQIMGDVMMVLVKAQGMPYKNLEGNSTVATMISNAATTMNDDELYERSVQLEGSATSGGNKPRRNWFQLNQRA</sequence>
<protein>
    <submittedName>
        <fullName evidence="6">Ras guanine nucleotide exchange factor domain-containing protein</fullName>
    </submittedName>
</protein>
<dbReference type="PANTHER" id="PTHR23113:SF348">
    <property type="entry name" value="GUANYL-NUCLEOTIDE EXCHANGE FACTOR RASGEF, PUTATIVE (AFU_ORTHOLOGUE AFUA_1G04700)-RELATED"/>
    <property type="match status" value="1"/>
</dbReference>
<dbReference type="PANTHER" id="PTHR23113">
    <property type="entry name" value="GUANINE NUCLEOTIDE EXCHANGE FACTOR"/>
    <property type="match status" value="1"/>
</dbReference>
<accession>A0A5J5ESL4</accession>
<feature type="compositionally biased region" description="Low complexity" evidence="3">
    <location>
        <begin position="182"/>
        <end position="196"/>
    </location>
</feature>
<feature type="compositionally biased region" description="Low complexity" evidence="3">
    <location>
        <begin position="239"/>
        <end position="253"/>
    </location>
</feature>
<feature type="domain" description="N-terminal Ras-GEF" evidence="5">
    <location>
        <begin position="340"/>
        <end position="465"/>
    </location>
</feature>
<dbReference type="GO" id="GO:0005085">
    <property type="term" value="F:guanyl-nucleotide exchange factor activity"/>
    <property type="evidence" value="ECO:0007669"/>
    <property type="project" value="UniProtKB-KW"/>
</dbReference>
<dbReference type="InterPro" id="IPR001895">
    <property type="entry name" value="RASGEF_cat_dom"/>
</dbReference>
<dbReference type="CDD" id="cd00155">
    <property type="entry name" value="RasGEF"/>
    <property type="match status" value="1"/>
</dbReference>
<dbReference type="EMBL" id="VXIS01000145">
    <property type="protein sequence ID" value="KAA8901365.1"/>
    <property type="molecule type" value="Genomic_DNA"/>
</dbReference>
<dbReference type="PROSITE" id="PS50212">
    <property type="entry name" value="RASGEF_NTER"/>
    <property type="match status" value="1"/>
</dbReference>
<dbReference type="PROSITE" id="PS50009">
    <property type="entry name" value="RASGEF_CAT"/>
    <property type="match status" value="1"/>
</dbReference>
<dbReference type="Gene3D" id="3.40.50.300">
    <property type="entry name" value="P-loop containing nucleotide triphosphate hydrolases"/>
    <property type="match status" value="1"/>
</dbReference>
<proteinExistence type="predicted"/>
<dbReference type="SMART" id="SM00229">
    <property type="entry name" value="RasGEFN"/>
    <property type="match status" value="1"/>
</dbReference>
<dbReference type="AlphaFoldDB" id="A0A5J5ESL4"/>
<evidence type="ECO:0000259" key="4">
    <source>
        <dbReference type="PROSITE" id="PS50009"/>
    </source>
</evidence>
<dbReference type="InterPro" id="IPR000651">
    <property type="entry name" value="Ras-like_Gua-exchang_fac_N"/>
</dbReference>
<evidence type="ECO:0000259" key="5">
    <source>
        <dbReference type="PROSITE" id="PS50212"/>
    </source>
</evidence>
<dbReference type="SMART" id="SM00147">
    <property type="entry name" value="RasGEF"/>
    <property type="match status" value="1"/>
</dbReference>
<feature type="compositionally biased region" description="Polar residues" evidence="3">
    <location>
        <begin position="197"/>
        <end position="211"/>
    </location>
</feature>
<dbReference type="InterPro" id="IPR008937">
    <property type="entry name" value="Ras-like_GEF"/>
</dbReference>
<gene>
    <name evidence="6" type="ORF">FN846DRAFT_781282</name>
</gene>
<feature type="compositionally biased region" description="Polar residues" evidence="3">
    <location>
        <begin position="259"/>
        <end position="276"/>
    </location>
</feature>
<dbReference type="Pfam" id="PF00617">
    <property type="entry name" value="RasGEF"/>
    <property type="match status" value="1"/>
</dbReference>
<dbReference type="InParanoid" id="A0A5J5ESL4"/>
<feature type="domain" description="Ras-GEF" evidence="4">
    <location>
        <begin position="569"/>
        <end position="806"/>
    </location>
</feature>
<reference evidence="6 7" key="1">
    <citation type="submission" date="2019-09" db="EMBL/GenBank/DDBJ databases">
        <title>Draft genome of the ectomycorrhizal ascomycete Sphaerosporella brunnea.</title>
        <authorList>
            <consortium name="DOE Joint Genome Institute"/>
            <person name="Benucci G.M."/>
            <person name="Marozzi G."/>
            <person name="Antonielli L."/>
            <person name="Sanchez S."/>
            <person name="Marco P."/>
            <person name="Wang X."/>
            <person name="Falini L.B."/>
            <person name="Barry K."/>
            <person name="Haridas S."/>
            <person name="Lipzen A."/>
            <person name="Labutti K."/>
            <person name="Grigoriev I.V."/>
            <person name="Murat C."/>
            <person name="Martin F."/>
            <person name="Albertini E."/>
            <person name="Donnini D."/>
            <person name="Bonito G."/>
        </authorList>
    </citation>
    <scope>NUCLEOTIDE SEQUENCE [LARGE SCALE GENOMIC DNA]</scope>
    <source>
        <strain evidence="6 7">Sb_GMNB300</strain>
    </source>
</reference>
<keyword evidence="7" id="KW-1185">Reference proteome</keyword>
<evidence type="ECO:0000313" key="6">
    <source>
        <dbReference type="EMBL" id="KAA8901365.1"/>
    </source>
</evidence>
<evidence type="ECO:0000256" key="2">
    <source>
        <dbReference type="PROSITE-ProRule" id="PRU00168"/>
    </source>
</evidence>
<feature type="region of interest" description="Disordered" evidence="3">
    <location>
        <begin position="803"/>
        <end position="825"/>
    </location>
</feature>
<evidence type="ECO:0000256" key="1">
    <source>
        <dbReference type="ARBA" id="ARBA00022658"/>
    </source>
</evidence>
<dbReference type="Proteomes" id="UP000326924">
    <property type="component" value="Unassembled WGS sequence"/>
</dbReference>
<dbReference type="Pfam" id="PF00618">
    <property type="entry name" value="RasGEF_N"/>
    <property type="match status" value="1"/>
</dbReference>
<name>A0A5J5ESL4_9PEZI</name>
<dbReference type="CDD" id="cd06224">
    <property type="entry name" value="REM"/>
    <property type="match status" value="1"/>
</dbReference>
<dbReference type="InterPro" id="IPR027417">
    <property type="entry name" value="P-loop_NTPase"/>
</dbReference>
<feature type="compositionally biased region" description="Polar residues" evidence="3">
    <location>
        <begin position="288"/>
        <end position="297"/>
    </location>
</feature>
<comment type="caution">
    <text evidence="6">The sequence shown here is derived from an EMBL/GenBank/DDBJ whole genome shotgun (WGS) entry which is preliminary data.</text>
</comment>
<dbReference type="OrthoDB" id="28357at2759"/>
<dbReference type="GO" id="GO:0007265">
    <property type="term" value="P:Ras protein signal transduction"/>
    <property type="evidence" value="ECO:0007669"/>
    <property type="project" value="TreeGrafter"/>
</dbReference>
<dbReference type="SUPFAM" id="SSF48366">
    <property type="entry name" value="Ras GEF"/>
    <property type="match status" value="1"/>
</dbReference>
<dbReference type="Gene3D" id="1.10.840.10">
    <property type="entry name" value="Ras guanine-nucleotide exchange factors catalytic domain"/>
    <property type="match status" value="1"/>
</dbReference>
<dbReference type="InterPro" id="IPR023578">
    <property type="entry name" value="Ras_GEF_dom_sf"/>
</dbReference>
<feature type="region of interest" description="Disordered" evidence="3">
    <location>
        <begin position="288"/>
        <end position="323"/>
    </location>
</feature>
<evidence type="ECO:0000313" key="7">
    <source>
        <dbReference type="Proteomes" id="UP000326924"/>
    </source>
</evidence>
<dbReference type="GO" id="GO:0005886">
    <property type="term" value="C:plasma membrane"/>
    <property type="evidence" value="ECO:0007669"/>
    <property type="project" value="TreeGrafter"/>
</dbReference>
<dbReference type="SUPFAM" id="SSF52540">
    <property type="entry name" value="P-loop containing nucleoside triphosphate hydrolases"/>
    <property type="match status" value="1"/>
</dbReference>
<keyword evidence="1 2" id="KW-0344">Guanine-nucleotide releasing factor</keyword>
<feature type="region of interest" description="Disordered" evidence="3">
    <location>
        <begin position="172"/>
        <end position="276"/>
    </location>
</feature>
<dbReference type="InterPro" id="IPR036964">
    <property type="entry name" value="RASGEF_cat_dom_sf"/>
</dbReference>